<sequence>MNEIQTNLENSEDRQFLVFSAGQETFGIDLLHVREILEPRNMSAVPLTPQFVRGILNLRGEVIPVIDLSQRFWNRPPDSRRRPVIIIIEEQSESGPVALGLYVEGVNEVLTIHPSKIEAAPSFGASVRTDFIEGLAPTIEGHFLIILKLASVLDLNELSEWMVKETENASA</sequence>
<dbReference type="GO" id="GO:0006935">
    <property type="term" value="P:chemotaxis"/>
    <property type="evidence" value="ECO:0007669"/>
    <property type="project" value="InterPro"/>
</dbReference>
<dbReference type="SUPFAM" id="SSF50341">
    <property type="entry name" value="CheW-like"/>
    <property type="match status" value="1"/>
</dbReference>
<organism evidence="2 3">
    <name type="scientific">Leptonema illini</name>
    <dbReference type="NCBI Taxonomy" id="183"/>
    <lineage>
        <taxon>Bacteria</taxon>
        <taxon>Pseudomonadati</taxon>
        <taxon>Spirochaetota</taxon>
        <taxon>Spirochaetia</taxon>
        <taxon>Leptospirales</taxon>
        <taxon>Leptospiraceae</taxon>
        <taxon>Leptonema</taxon>
    </lineage>
</organism>
<dbReference type="SMART" id="SM00260">
    <property type="entry name" value="CheW"/>
    <property type="match status" value="1"/>
</dbReference>
<dbReference type="InterPro" id="IPR002545">
    <property type="entry name" value="CheW-lke_dom"/>
</dbReference>
<dbReference type="GO" id="GO:0007165">
    <property type="term" value="P:signal transduction"/>
    <property type="evidence" value="ECO:0007669"/>
    <property type="project" value="InterPro"/>
</dbReference>
<comment type="caution">
    <text evidence="2">The sequence shown here is derived from an EMBL/GenBank/DDBJ whole genome shotgun (WGS) entry which is preliminary data.</text>
</comment>
<dbReference type="InterPro" id="IPR039315">
    <property type="entry name" value="CheW"/>
</dbReference>
<dbReference type="OrthoDB" id="9794382at2"/>
<dbReference type="EMBL" id="WBUI01000024">
    <property type="protein sequence ID" value="KAB2929976.1"/>
    <property type="molecule type" value="Genomic_DNA"/>
</dbReference>
<dbReference type="RefSeq" id="WP_002770741.1">
    <property type="nucleotide sequence ID" value="NZ_JQDG01000074.1"/>
</dbReference>
<evidence type="ECO:0000259" key="1">
    <source>
        <dbReference type="PROSITE" id="PS50851"/>
    </source>
</evidence>
<protein>
    <submittedName>
        <fullName evidence="2">Purine-binding chemotaxis protein CheW</fullName>
    </submittedName>
</protein>
<accession>A0A833GYA3</accession>
<evidence type="ECO:0000313" key="2">
    <source>
        <dbReference type="EMBL" id="KAB2929976.1"/>
    </source>
</evidence>
<dbReference type="Pfam" id="PF01584">
    <property type="entry name" value="CheW"/>
    <property type="match status" value="1"/>
</dbReference>
<evidence type="ECO:0000313" key="3">
    <source>
        <dbReference type="Proteomes" id="UP000460298"/>
    </source>
</evidence>
<dbReference type="GO" id="GO:0005829">
    <property type="term" value="C:cytosol"/>
    <property type="evidence" value="ECO:0007669"/>
    <property type="project" value="TreeGrafter"/>
</dbReference>
<dbReference type="PANTHER" id="PTHR22617:SF41">
    <property type="entry name" value="CHEMOTAXIS SIGNAL TRANSDUCTION SYSTEM ADAPTOR PROTEIN CHEW"/>
    <property type="match status" value="1"/>
</dbReference>
<dbReference type="PANTHER" id="PTHR22617">
    <property type="entry name" value="CHEMOTAXIS SENSOR HISTIDINE KINASE-RELATED"/>
    <property type="match status" value="1"/>
</dbReference>
<dbReference type="Proteomes" id="UP000460298">
    <property type="component" value="Unassembled WGS sequence"/>
</dbReference>
<reference evidence="2 3" key="1">
    <citation type="submission" date="2019-10" db="EMBL/GenBank/DDBJ databases">
        <title>Extracellular Electron Transfer in a Candidatus Methanoperedens spp. Enrichment Culture.</title>
        <authorList>
            <person name="Berger S."/>
            <person name="Rangel Shaw D."/>
            <person name="Berben T."/>
            <person name="In 'T Zandt M."/>
            <person name="Frank J."/>
            <person name="Reimann J."/>
            <person name="Jetten M.S.M."/>
            <person name="Welte C.U."/>
        </authorList>
    </citation>
    <scope>NUCLEOTIDE SEQUENCE [LARGE SCALE GENOMIC DNA]</scope>
    <source>
        <strain evidence="2">SB12</strain>
    </source>
</reference>
<dbReference type="Gene3D" id="2.40.50.180">
    <property type="entry name" value="CheA-289, Domain 4"/>
    <property type="match status" value="1"/>
</dbReference>
<feature type="domain" description="CheW-like" evidence="1">
    <location>
        <begin position="13"/>
        <end position="158"/>
    </location>
</feature>
<gene>
    <name evidence="2" type="ORF">F9K24_18260</name>
</gene>
<name>A0A833GYA3_9LEPT</name>
<dbReference type="AlphaFoldDB" id="A0A833GYA3"/>
<dbReference type="Gene3D" id="2.30.30.40">
    <property type="entry name" value="SH3 Domains"/>
    <property type="match status" value="1"/>
</dbReference>
<dbReference type="PROSITE" id="PS50851">
    <property type="entry name" value="CHEW"/>
    <property type="match status" value="1"/>
</dbReference>
<dbReference type="InterPro" id="IPR036061">
    <property type="entry name" value="CheW-like_dom_sf"/>
</dbReference>
<proteinExistence type="predicted"/>